<feature type="transmembrane region" description="Helical" evidence="1">
    <location>
        <begin position="62"/>
        <end position="83"/>
    </location>
</feature>
<dbReference type="RefSeq" id="WP_243066873.1">
    <property type="nucleotide sequence ID" value="NZ_JAIVFK010000010.1"/>
</dbReference>
<sequence length="84" mass="9149">MAHFNFAPFSLSMTIAVLFVTWWVCLFAVLPFGVRNHREEHEDLPEGADPGAPVKPMLVRKALATTALAVIVYGIIVVITNVAG</sequence>
<keyword evidence="1" id="KW-0812">Transmembrane</keyword>
<proteinExistence type="predicted"/>
<protein>
    <submittedName>
        <fullName evidence="2">DUF1467 family protein</fullName>
    </submittedName>
</protein>
<keyword evidence="1" id="KW-0472">Membrane</keyword>
<dbReference type="EMBL" id="JAIVFP010000001">
    <property type="protein sequence ID" value="MCI4682889.1"/>
    <property type="molecule type" value="Genomic_DNA"/>
</dbReference>
<feature type="transmembrane region" description="Helical" evidence="1">
    <location>
        <begin position="6"/>
        <end position="30"/>
    </location>
</feature>
<accession>A0ABS9Z5D5</accession>
<comment type="caution">
    <text evidence="2">The sequence shown here is derived from an EMBL/GenBank/DDBJ whole genome shotgun (WGS) entry which is preliminary data.</text>
</comment>
<dbReference type="Pfam" id="PF07330">
    <property type="entry name" value="DUF1467"/>
    <property type="match status" value="1"/>
</dbReference>
<evidence type="ECO:0000256" key="1">
    <source>
        <dbReference type="SAM" id="Phobius"/>
    </source>
</evidence>
<reference evidence="2" key="1">
    <citation type="journal article" date="2022" name="ISME J.">
        <title>Identification of active gaseous-alkane degraders at natural gas seeps.</title>
        <authorList>
            <person name="Farhan Ul Haque M."/>
            <person name="Hernandez M."/>
            <person name="Crombie A.T."/>
            <person name="Murrell J.C."/>
        </authorList>
    </citation>
    <scope>NUCLEOTIDE SEQUENCE</scope>
    <source>
        <strain evidence="2">PC2</strain>
    </source>
</reference>
<evidence type="ECO:0000313" key="3">
    <source>
        <dbReference type="Proteomes" id="UP001139104"/>
    </source>
</evidence>
<name>A0ABS9Z5D5_9HYPH</name>
<organism evidence="2 3">
    <name type="scientific">Candidatus Rhodoblastus alkanivorans</name>
    <dbReference type="NCBI Taxonomy" id="2954117"/>
    <lineage>
        <taxon>Bacteria</taxon>
        <taxon>Pseudomonadati</taxon>
        <taxon>Pseudomonadota</taxon>
        <taxon>Alphaproteobacteria</taxon>
        <taxon>Hyphomicrobiales</taxon>
        <taxon>Rhodoblastaceae</taxon>
        <taxon>Rhodoblastus</taxon>
    </lineage>
</organism>
<keyword evidence="3" id="KW-1185">Reference proteome</keyword>
<evidence type="ECO:0000313" key="2">
    <source>
        <dbReference type="EMBL" id="MCI4682889.1"/>
    </source>
</evidence>
<gene>
    <name evidence="2" type="ORF">K2U94_08950</name>
</gene>
<dbReference type="Proteomes" id="UP001139104">
    <property type="component" value="Unassembled WGS sequence"/>
</dbReference>
<dbReference type="InterPro" id="IPR009935">
    <property type="entry name" value="DUF1467"/>
</dbReference>
<keyword evidence="1" id="KW-1133">Transmembrane helix</keyword>